<dbReference type="EMBL" id="JARKIE010000069">
    <property type="protein sequence ID" value="KAJ7689794.1"/>
    <property type="molecule type" value="Genomic_DNA"/>
</dbReference>
<dbReference type="SUPFAM" id="SSF81383">
    <property type="entry name" value="F-box domain"/>
    <property type="match status" value="1"/>
</dbReference>
<dbReference type="InterPro" id="IPR001810">
    <property type="entry name" value="F-box_dom"/>
</dbReference>
<protein>
    <recommendedName>
        <fullName evidence="1">F-box domain-containing protein</fullName>
    </recommendedName>
</protein>
<sequence>MPALPPEVLMRIFSYIKDNESFPKLALTSRQFNALALEEQTRNKYWKEAEDVQPCLARWRTNPRRRLVKDLNIQLADYLDHMGQENIGAEHLAQQNIAALDIFSNLSALTIRNGFITPAMHAALMSLTSLTSLRLQWCLLYVVDRAVPPPPTPFTVTSLVLHGAQIVDRSGERFDLAIETLRARGLSLVPVHLLHGLQSISISSDQSAARVIRQAHALLPDAHNLVHLSAVGPRSAYNPESRPAPAALVLPALTTFIGPHYLAGELVGDAAHLAALTVTDEITAAQALDILAALTPHAVHSIEMTLTRWADEVQCEIAHRFAACKRVRLVYRYLGPSDAFLFNAGHHLTRMPALNTLLLHARPEDALGTAPSPSHYGFGAGGYFQAVRKWEEDSAAGLHVVPPPPGGAQMREYLAVWTWYSPLLEVVSVGVGERLWKHAFRGRVWSLSA</sequence>
<keyword evidence="3" id="KW-1185">Reference proteome</keyword>
<accession>A0AAD7DET7</accession>
<dbReference type="PROSITE" id="PS50181">
    <property type="entry name" value="FBOX"/>
    <property type="match status" value="1"/>
</dbReference>
<dbReference type="CDD" id="cd09917">
    <property type="entry name" value="F-box_SF"/>
    <property type="match status" value="1"/>
</dbReference>
<dbReference type="InterPro" id="IPR036047">
    <property type="entry name" value="F-box-like_dom_sf"/>
</dbReference>
<evidence type="ECO:0000259" key="1">
    <source>
        <dbReference type="PROSITE" id="PS50181"/>
    </source>
</evidence>
<dbReference type="SMART" id="SM00256">
    <property type="entry name" value="FBOX"/>
    <property type="match status" value="1"/>
</dbReference>
<comment type="caution">
    <text evidence="2">The sequence shown here is derived from an EMBL/GenBank/DDBJ whole genome shotgun (WGS) entry which is preliminary data.</text>
</comment>
<gene>
    <name evidence="2" type="ORF">B0H17DRAFT_602103</name>
</gene>
<dbReference type="AlphaFoldDB" id="A0AAD7DET7"/>
<evidence type="ECO:0000313" key="2">
    <source>
        <dbReference type="EMBL" id="KAJ7689794.1"/>
    </source>
</evidence>
<dbReference type="Gene3D" id="3.80.10.10">
    <property type="entry name" value="Ribonuclease Inhibitor"/>
    <property type="match status" value="1"/>
</dbReference>
<organism evidence="2 3">
    <name type="scientific">Mycena rosella</name>
    <name type="common">Pink bonnet</name>
    <name type="synonym">Agaricus rosellus</name>
    <dbReference type="NCBI Taxonomy" id="1033263"/>
    <lineage>
        <taxon>Eukaryota</taxon>
        <taxon>Fungi</taxon>
        <taxon>Dikarya</taxon>
        <taxon>Basidiomycota</taxon>
        <taxon>Agaricomycotina</taxon>
        <taxon>Agaricomycetes</taxon>
        <taxon>Agaricomycetidae</taxon>
        <taxon>Agaricales</taxon>
        <taxon>Marasmiineae</taxon>
        <taxon>Mycenaceae</taxon>
        <taxon>Mycena</taxon>
    </lineage>
</organism>
<dbReference type="Pfam" id="PF12937">
    <property type="entry name" value="F-box-like"/>
    <property type="match status" value="1"/>
</dbReference>
<dbReference type="InterPro" id="IPR032675">
    <property type="entry name" value="LRR_dom_sf"/>
</dbReference>
<reference evidence="2" key="1">
    <citation type="submission" date="2023-03" db="EMBL/GenBank/DDBJ databases">
        <title>Massive genome expansion in bonnet fungi (Mycena s.s.) driven by repeated elements and novel gene families across ecological guilds.</title>
        <authorList>
            <consortium name="Lawrence Berkeley National Laboratory"/>
            <person name="Harder C.B."/>
            <person name="Miyauchi S."/>
            <person name="Viragh M."/>
            <person name="Kuo A."/>
            <person name="Thoen E."/>
            <person name="Andreopoulos B."/>
            <person name="Lu D."/>
            <person name="Skrede I."/>
            <person name="Drula E."/>
            <person name="Henrissat B."/>
            <person name="Morin E."/>
            <person name="Kohler A."/>
            <person name="Barry K."/>
            <person name="LaButti K."/>
            <person name="Morin E."/>
            <person name="Salamov A."/>
            <person name="Lipzen A."/>
            <person name="Mereny Z."/>
            <person name="Hegedus B."/>
            <person name="Baldrian P."/>
            <person name="Stursova M."/>
            <person name="Weitz H."/>
            <person name="Taylor A."/>
            <person name="Grigoriev I.V."/>
            <person name="Nagy L.G."/>
            <person name="Martin F."/>
            <person name="Kauserud H."/>
        </authorList>
    </citation>
    <scope>NUCLEOTIDE SEQUENCE</scope>
    <source>
        <strain evidence="2">CBHHK067</strain>
    </source>
</reference>
<evidence type="ECO:0000313" key="3">
    <source>
        <dbReference type="Proteomes" id="UP001221757"/>
    </source>
</evidence>
<feature type="domain" description="F-box" evidence="1">
    <location>
        <begin position="1"/>
        <end position="49"/>
    </location>
</feature>
<proteinExistence type="predicted"/>
<dbReference type="Proteomes" id="UP001221757">
    <property type="component" value="Unassembled WGS sequence"/>
</dbReference>
<name>A0AAD7DET7_MYCRO</name>